<dbReference type="InterPro" id="IPR001926">
    <property type="entry name" value="TrpB-like_PALP"/>
</dbReference>
<reference evidence="5 6" key="1">
    <citation type="submission" date="2018-05" db="EMBL/GenBank/DDBJ databases">
        <title>Micromonospora from Atacama Desert.</title>
        <authorList>
            <person name="Carro L."/>
            <person name="Goodfellow M."/>
            <person name="Klenk H.-P."/>
        </authorList>
    </citation>
    <scope>NUCLEOTIDE SEQUENCE [LARGE SCALE GENOMIC DNA]</scope>
    <source>
        <strain evidence="5 6">LB39</strain>
    </source>
</reference>
<dbReference type="EMBL" id="QGSZ01000224">
    <property type="protein sequence ID" value="RQX01395.1"/>
    <property type="molecule type" value="Genomic_DNA"/>
</dbReference>
<dbReference type="OrthoDB" id="9778118at2"/>
<dbReference type="InterPro" id="IPR050147">
    <property type="entry name" value="Ser/Thr_Dehydratase"/>
</dbReference>
<feature type="domain" description="Tryptophan synthase beta chain-like PALP" evidence="4">
    <location>
        <begin position="53"/>
        <end position="351"/>
    </location>
</feature>
<proteinExistence type="predicted"/>
<dbReference type="Proteomes" id="UP000282312">
    <property type="component" value="Unassembled WGS sequence"/>
</dbReference>
<evidence type="ECO:0000259" key="4">
    <source>
        <dbReference type="Pfam" id="PF00291"/>
    </source>
</evidence>
<evidence type="ECO:0000313" key="5">
    <source>
        <dbReference type="EMBL" id="RQX01395.1"/>
    </source>
</evidence>
<dbReference type="SUPFAM" id="SSF53686">
    <property type="entry name" value="Tryptophan synthase beta subunit-like PLP-dependent enzymes"/>
    <property type="match status" value="1"/>
</dbReference>
<keyword evidence="3" id="KW-0456">Lyase</keyword>
<dbReference type="GO" id="GO:0003941">
    <property type="term" value="F:L-serine ammonia-lyase activity"/>
    <property type="evidence" value="ECO:0007669"/>
    <property type="project" value="TreeGrafter"/>
</dbReference>
<dbReference type="AlphaFoldDB" id="A0A3N9WKB4"/>
<evidence type="ECO:0000313" key="6">
    <source>
        <dbReference type="Proteomes" id="UP000282312"/>
    </source>
</evidence>
<dbReference type="RefSeq" id="WP_124773868.1">
    <property type="nucleotide sequence ID" value="NZ_QGSZ01000224.1"/>
</dbReference>
<dbReference type="GO" id="GO:0004794">
    <property type="term" value="F:threonine deaminase activity"/>
    <property type="evidence" value="ECO:0007669"/>
    <property type="project" value="TreeGrafter"/>
</dbReference>
<accession>A0A3N9WKB4</accession>
<evidence type="ECO:0000256" key="3">
    <source>
        <dbReference type="ARBA" id="ARBA00023239"/>
    </source>
</evidence>
<organism evidence="5 6">
    <name type="scientific">Micromonospora inaquosa</name>
    <dbReference type="NCBI Taxonomy" id="2203716"/>
    <lineage>
        <taxon>Bacteria</taxon>
        <taxon>Bacillati</taxon>
        <taxon>Actinomycetota</taxon>
        <taxon>Actinomycetes</taxon>
        <taxon>Micromonosporales</taxon>
        <taxon>Micromonosporaceae</taxon>
        <taxon>Micromonospora</taxon>
    </lineage>
</organism>
<dbReference type="Gene3D" id="3.40.50.1100">
    <property type="match status" value="2"/>
</dbReference>
<comment type="cofactor">
    <cofactor evidence="1">
        <name>pyridoxal 5'-phosphate</name>
        <dbReference type="ChEBI" id="CHEBI:597326"/>
    </cofactor>
</comment>
<dbReference type="PANTHER" id="PTHR48078">
    <property type="entry name" value="THREONINE DEHYDRATASE, MITOCHONDRIAL-RELATED"/>
    <property type="match status" value="1"/>
</dbReference>
<evidence type="ECO:0000256" key="1">
    <source>
        <dbReference type="ARBA" id="ARBA00001933"/>
    </source>
</evidence>
<keyword evidence="2" id="KW-0663">Pyridoxal phosphate</keyword>
<comment type="caution">
    <text evidence="5">The sequence shown here is derived from an EMBL/GenBank/DDBJ whole genome shotgun (WGS) entry which is preliminary data.</text>
</comment>
<dbReference type="GO" id="GO:0006565">
    <property type="term" value="P:L-serine catabolic process"/>
    <property type="evidence" value="ECO:0007669"/>
    <property type="project" value="TreeGrafter"/>
</dbReference>
<protein>
    <submittedName>
        <fullName evidence="5">Threonine synthase</fullName>
    </submittedName>
</protein>
<name>A0A3N9WKB4_9ACTN</name>
<dbReference type="GO" id="GO:0006567">
    <property type="term" value="P:L-threonine catabolic process"/>
    <property type="evidence" value="ECO:0007669"/>
    <property type="project" value="TreeGrafter"/>
</dbReference>
<sequence>MGEPRLESGVHGHETYTYDYDRTLLPGPDSGAGMWRYQRLLPRPDVPTRYPLPVGGTPLRPVRELRQRLGLPGLWLKDETVGPSASNKDRATALVIDQGLRVGVGVVSTASTGNAALSTAIGGAAAGMAVVIFVPADCAPAKVELMTAMGAYVFRVREGYRAAFELSRRAAAHFHWLDRCTGLNPLTIEAKKTASFEVWEQLGDRTPDVVMLPVGDGVTLIGAAKGFRELVACGALERVPRVVAVQARDCAPLAAQWHGVQAPARWPGTVADGIEVPEPMLGDWAIDEVRHSGGDFVTVSDAKILDAVELLADAAQIATEPAGAAAVAGLRRACAAGLVAPDETVVAWVTGANLPAAPVEVDRPGAVFTISAGLDAVAAALAGTSVRVT</sequence>
<gene>
    <name evidence="5" type="ORF">DLJ59_18395</name>
</gene>
<dbReference type="InterPro" id="IPR036052">
    <property type="entry name" value="TrpB-like_PALP_sf"/>
</dbReference>
<dbReference type="Pfam" id="PF00291">
    <property type="entry name" value="PALP"/>
    <property type="match status" value="1"/>
</dbReference>
<dbReference type="PANTHER" id="PTHR48078:SF6">
    <property type="entry name" value="L-THREONINE DEHYDRATASE CATABOLIC TDCB"/>
    <property type="match status" value="1"/>
</dbReference>
<evidence type="ECO:0000256" key="2">
    <source>
        <dbReference type="ARBA" id="ARBA00022898"/>
    </source>
</evidence>
<keyword evidence="6" id="KW-1185">Reference proteome</keyword>
<dbReference type="GO" id="GO:0009097">
    <property type="term" value="P:isoleucine biosynthetic process"/>
    <property type="evidence" value="ECO:0007669"/>
    <property type="project" value="TreeGrafter"/>
</dbReference>